<evidence type="ECO:0000313" key="3">
    <source>
        <dbReference type="EMBL" id="KGA17748.1"/>
    </source>
</evidence>
<dbReference type="InterPro" id="IPR050300">
    <property type="entry name" value="GDXG_lipolytic_enzyme"/>
</dbReference>
<reference evidence="3" key="1">
    <citation type="submission" date="2014-06" db="EMBL/GenBank/DDBJ databases">
        <title>Key roles for freshwater Actinobacteria revealed by deep metagenomic sequencing.</title>
        <authorList>
            <person name="Ghai R."/>
            <person name="Mizuno C.M."/>
            <person name="Picazo A."/>
            <person name="Camacho A."/>
            <person name="Rodriguez-Valera F."/>
        </authorList>
    </citation>
    <scope>NUCLEOTIDE SEQUENCE</scope>
</reference>
<feature type="domain" description="Alpha/beta hydrolase fold-3" evidence="2">
    <location>
        <begin position="90"/>
        <end position="292"/>
    </location>
</feature>
<evidence type="ECO:0000259" key="2">
    <source>
        <dbReference type="Pfam" id="PF07859"/>
    </source>
</evidence>
<dbReference type="InterPro" id="IPR013094">
    <property type="entry name" value="AB_hydrolase_3"/>
</dbReference>
<proteinExistence type="predicted"/>
<sequence length="320" mass="35000">MSFSKVGIDAESNAALEGFLLQFPGGLNAISDLNERRAALNSVTKKLDEIEHSDIEVRDFQAPASDGSHGIPIRLYRAKKESSISAKPCLIYIHGGGMIMGNLETGNLNCLNFARRFDIAVLSIEYRKAPEFPYPAAIEDCIDAISWIVSNAEFFNIDLTNLGIYGSSAGGGLVLGAVLKMRDQGSNVFKYMLPIYPMIDSSNTSNSSLEVANIGVWDRSANIDAWNWYLDGNQADEYAAPAQAKNLAGLPQCYSDVGSFDLFLDENSSFFKRLSSAGVSTEFHVFHGAFHGSENLAPESELSKKIWESRLGAIARFIEK</sequence>
<dbReference type="SUPFAM" id="SSF53474">
    <property type="entry name" value="alpha/beta-Hydrolases"/>
    <property type="match status" value="1"/>
</dbReference>
<evidence type="ECO:0000256" key="1">
    <source>
        <dbReference type="ARBA" id="ARBA00022801"/>
    </source>
</evidence>
<dbReference type="InterPro" id="IPR029058">
    <property type="entry name" value="AB_hydrolase_fold"/>
</dbReference>
<dbReference type="PANTHER" id="PTHR48081">
    <property type="entry name" value="AB HYDROLASE SUPERFAMILY PROTEIN C4A8.06C"/>
    <property type="match status" value="1"/>
</dbReference>
<dbReference type="EMBL" id="JNSL01000055">
    <property type="protein sequence ID" value="KGA17748.1"/>
    <property type="molecule type" value="Genomic_DNA"/>
</dbReference>
<dbReference type="Gene3D" id="3.40.50.1820">
    <property type="entry name" value="alpha/beta hydrolase"/>
    <property type="match status" value="1"/>
</dbReference>
<dbReference type="Pfam" id="PF07859">
    <property type="entry name" value="Abhydrolase_3"/>
    <property type="match status" value="1"/>
</dbReference>
<protein>
    <recommendedName>
        <fullName evidence="2">Alpha/beta hydrolase fold-3 domain-containing protein</fullName>
    </recommendedName>
</protein>
<name>A0A094SHA9_9ZZZZ</name>
<accession>A0A094SHA9</accession>
<keyword evidence="1" id="KW-0378">Hydrolase</keyword>
<organism evidence="3">
    <name type="scientific">freshwater metagenome</name>
    <dbReference type="NCBI Taxonomy" id="449393"/>
    <lineage>
        <taxon>unclassified sequences</taxon>
        <taxon>metagenomes</taxon>
        <taxon>ecological metagenomes</taxon>
    </lineage>
</organism>
<dbReference type="AlphaFoldDB" id="A0A094SHA9"/>
<gene>
    <name evidence="3" type="ORF">GM51_9715</name>
</gene>
<dbReference type="PANTHER" id="PTHR48081:SF8">
    <property type="entry name" value="ALPHA_BETA HYDROLASE FOLD-3 DOMAIN-CONTAINING PROTEIN-RELATED"/>
    <property type="match status" value="1"/>
</dbReference>
<dbReference type="GO" id="GO:0016787">
    <property type="term" value="F:hydrolase activity"/>
    <property type="evidence" value="ECO:0007669"/>
    <property type="project" value="UniProtKB-KW"/>
</dbReference>
<comment type="caution">
    <text evidence="3">The sequence shown here is derived from an EMBL/GenBank/DDBJ whole genome shotgun (WGS) entry which is preliminary data.</text>
</comment>